<sequence length="67" mass="7760">MKRTFSSLNNPETEIVPCVCGILSSCSEGNERPKEKFLHRLYFSRISLQPGFKIKLKRKSSFRQTIP</sequence>
<accession>M3GA22</accession>
<dbReference type="PROSITE" id="PS51257">
    <property type="entry name" value="PROKAR_LIPOPROTEIN"/>
    <property type="match status" value="1"/>
</dbReference>
<keyword evidence="1" id="KW-0449">Lipoprotein</keyword>
<proteinExistence type="predicted"/>
<reference evidence="1 2" key="1">
    <citation type="submission" date="2013-01" db="EMBL/GenBank/DDBJ databases">
        <authorList>
            <person name="Harkins D.M."/>
            <person name="Durkin A.S."/>
            <person name="Brinkac L.M."/>
            <person name="Haft D.H."/>
            <person name="Selengut J.D."/>
            <person name="Sanka R."/>
            <person name="DePew J."/>
            <person name="Purushe J."/>
            <person name="Picardeau M."/>
            <person name="Werts C."/>
            <person name="Goarant C."/>
            <person name="Vinetz J.M."/>
            <person name="Sutton G.G."/>
            <person name="Nierman W.C."/>
            <person name="Fouts D.E."/>
        </authorList>
    </citation>
    <scope>NUCLEOTIDE SEQUENCE [LARGE SCALE GENOMIC DNA]</scope>
    <source>
        <strain evidence="1 2">200701203</strain>
    </source>
</reference>
<gene>
    <name evidence="1" type="ORF">LEP1GSC123_1295</name>
</gene>
<comment type="caution">
    <text evidence="1">The sequence shown here is derived from an EMBL/GenBank/DDBJ whole genome shotgun (WGS) entry which is preliminary data.</text>
</comment>
<dbReference type="BioCyc" id="LBOR1193007:G11KN-1547-MONOMER"/>
<name>M3GA22_LEPBO</name>
<evidence type="ECO:0000313" key="2">
    <source>
        <dbReference type="Proteomes" id="UP000011783"/>
    </source>
</evidence>
<organism evidence="1 2">
    <name type="scientific">Leptospira borgpetersenii str. 200701203</name>
    <dbReference type="NCBI Taxonomy" id="1193007"/>
    <lineage>
        <taxon>Bacteria</taxon>
        <taxon>Pseudomonadati</taxon>
        <taxon>Spirochaetota</taxon>
        <taxon>Spirochaetia</taxon>
        <taxon>Leptospirales</taxon>
        <taxon>Leptospiraceae</taxon>
        <taxon>Leptospira</taxon>
    </lineage>
</organism>
<dbReference type="AlphaFoldDB" id="M3GA22"/>
<dbReference type="Proteomes" id="UP000011783">
    <property type="component" value="Unassembled WGS sequence"/>
</dbReference>
<evidence type="ECO:0000313" key="1">
    <source>
        <dbReference type="EMBL" id="EMF97751.1"/>
    </source>
</evidence>
<protein>
    <submittedName>
        <fullName evidence="1">Putative lipoprotein</fullName>
    </submittedName>
</protein>
<dbReference type="EMBL" id="AKWO02000109">
    <property type="protein sequence ID" value="EMF97751.1"/>
    <property type="molecule type" value="Genomic_DNA"/>
</dbReference>